<feature type="domain" description="ABC3 transporter permease C-terminal" evidence="8">
    <location>
        <begin position="282"/>
        <end position="409"/>
    </location>
</feature>
<feature type="transmembrane region" description="Helical" evidence="7">
    <location>
        <begin position="20"/>
        <end position="43"/>
    </location>
</feature>
<dbReference type="Pfam" id="PF12704">
    <property type="entry name" value="MacB_PCD"/>
    <property type="match status" value="1"/>
</dbReference>
<comment type="subcellular location">
    <subcellularLocation>
        <location evidence="1">Cell membrane</location>
        <topology evidence="1">Multi-pass membrane protein</topology>
    </subcellularLocation>
</comment>
<sequence length="420" mass="46634">MFLIKLAFKNLTRHKRRTIITSSALAVGLIMYLLLDSLLVGMFEASNNNLKDAETADGKILTSEAFKDIQFLPLNDRIKNPDQIISIVEDSGGRATKRVLINGDMIFTDEYFPLSGSSPILFTAVDINSDNSAYNIFKDRFLTEGRFMNPGADEVVIGSWLAEDTGAEIGDWFTVYVRTAPNGDDPGFFQTIDVEIVGFVKVENPMINRRVVYYPLDMADYYLELNGSVTEVALRVPFGESLEAFKRRINPKLPSGLEFYTWKEIAADYVKLLEAETGGSAIILILIVLIALVGITNTMLMTINERQRELGMMRALGMSEKDIRVAFLYEAGGIGIIGSIIGLTLGILINIPMVNYGIDFSTFMRNTDMGYKISAYMKGSWNISSYVIALITGIIIPIFVAYFPTKKAILKSIPDCVSGK</sequence>
<evidence type="ECO:0000313" key="10">
    <source>
        <dbReference type="EMBL" id="QEN04629.1"/>
    </source>
</evidence>
<keyword evidence="3" id="KW-1003">Cell membrane</keyword>
<organism evidence="10 11">
    <name type="scientific">Thiospirochaeta perfilievii</name>
    <dbReference type="NCBI Taxonomy" id="252967"/>
    <lineage>
        <taxon>Bacteria</taxon>
        <taxon>Pseudomonadati</taxon>
        <taxon>Spirochaetota</taxon>
        <taxon>Spirochaetia</taxon>
        <taxon>Spirochaetales</taxon>
        <taxon>Spirochaetaceae</taxon>
        <taxon>Thiospirochaeta</taxon>
    </lineage>
</organism>
<dbReference type="InterPro" id="IPR003838">
    <property type="entry name" value="ABC3_permease_C"/>
</dbReference>
<protein>
    <submittedName>
        <fullName evidence="10">FtsX-like permease family protein</fullName>
    </submittedName>
</protein>
<dbReference type="GO" id="GO:0044874">
    <property type="term" value="P:lipoprotein localization to outer membrane"/>
    <property type="evidence" value="ECO:0007669"/>
    <property type="project" value="TreeGrafter"/>
</dbReference>
<comment type="similarity">
    <text evidence="2">Belongs to the ABC-4 integral membrane protein family. LolC/E subfamily.</text>
</comment>
<dbReference type="PANTHER" id="PTHR30489:SF0">
    <property type="entry name" value="LIPOPROTEIN-RELEASING SYSTEM TRANSMEMBRANE PROTEIN LOLE"/>
    <property type="match status" value="1"/>
</dbReference>
<dbReference type="EMBL" id="CP035807">
    <property type="protein sequence ID" value="QEN04629.1"/>
    <property type="molecule type" value="Genomic_DNA"/>
</dbReference>
<keyword evidence="11" id="KW-1185">Reference proteome</keyword>
<dbReference type="InterPro" id="IPR051447">
    <property type="entry name" value="Lipoprotein-release_system"/>
</dbReference>
<dbReference type="OrthoDB" id="9780560at2"/>
<evidence type="ECO:0000256" key="1">
    <source>
        <dbReference type="ARBA" id="ARBA00004651"/>
    </source>
</evidence>
<keyword evidence="5 7" id="KW-1133">Transmembrane helix</keyword>
<dbReference type="GO" id="GO:0098797">
    <property type="term" value="C:plasma membrane protein complex"/>
    <property type="evidence" value="ECO:0007669"/>
    <property type="project" value="TreeGrafter"/>
</dbReference>
<evidence type="ECO:0000256" key="5">
    <source>
        <dbReference type="ARBA" id="ARBA00022989"/>
    </source>
</evidence>
<accession>A0A5C1QCH7</accession>
<evidence type="ECO:0000259" key="9">
    <source>
        <dbReference type="Pfam" id="PF12704"/>
    </source>
</evidence>
<dbReference type="RefSeq" id="WP_149567872.1">
    <property type="nucleotide sequence ID" value="NZ_CP035807.1"/>
</dbReference>
<evidence type="ECO:0000313" key="11">
    <source>
        <dbReference type="Proteomes" id="UP000323824"/>
    </source>
</evidence>
<evidence type="ECO:0000256" key="3">
    <source>
        <dbReference type="ARBA" id="ARBA00022475"/>
    </source>
</evidence>
<feature type="transmembrane region" description="Helical" evidence="7">
    <location>
        <begin position="281"/>
        <end position="304"/>
    </location>
</feature>
<dbReference type="PANTHER" id="PTHR30489">
    <property type="entry name" value="LIPOPROTEIN-RELEASING SYSTEM TRANSMEMBRANE PROTEIN LOLE"/>
    <property type="match status" value="1"/>
</dbReference>
<reference evidence="10 11" key="2">
    <citation type="submission" date="2019-09" db="EMBL/GenBank/DDBJ databases">
        <title>Complete Genome Sequence and Methylome Analysis of free living Spirochaetas.</title>
        <authorList>
            <person name="Leshcheva N."/>
            <person name="Mikheeva N."/>
        </authorList>
    </citation>
    <scope>NUCLEOTIDE SEQUENCE [LARGE SCALE GENOMIC DNA]</scope>
    <source>
        <strain evidence="10 11">P</strain>
    </source>
</reference>
<keyword evidence="4 7" id="KW-0812">Transmembrane</keyword>
<feature type="domain" description="MacB-like periplasmic core" evidence="9">
    <location>
        <begin position="18"/>
        <end position="250"/>
    </location>
</feature>
<dbReference type="AlphaFoldDB" id="A0A5C1QCH7"/>
<name>A0A5C1QCH7_9SPIO</name>
<evidence type="ECO:0000259" key="8">
    <source>
        <dbReference type="Pfam" id="PF02687"/>
    </source>
</evidence>
<gene>
    <name evidence="10" type="ORF">EW093_07905</name>
</gene>
<dbReference type="KEGG" id="sper:EW093_07905"/>
<evidence type="ECO:0000256" key="7">
    <source>
        <dbReference type="SAM" id="Phobius"/>
    </source>
</evidence>
<keyword evidence="6 7" id="KW-0472">Membrane</keyword>
<proteinExistence type="inferred from homology"/>
<feature type="transmembrane region" description="Helical" evidence="7">
    <location>
        <begin position="325"/>
        <end position="351"/>
    </location>
</feature>
<evidence type="ECO:0000256" key="4">
    <source>
        <dbReference type="ARBA" id="ARBA00022692"/>
    </source>
</evidence>
<dbReference type="Proteomes" id="UP000323824">
    <property type="component" value="Chromosome"/>
</dbReference>
<evidence type="ECO:0000256" key="6">
    <source>
        <dbReference type="ARBA" id="ARBA00023136"/>
    </source>
</evidence>
<evidence type="ECO:0000256" key="2">
    <source>
        <dbReference type="ARBA" id="ARBA00005236"/>
    </source>
</evidence>
<feature type="transmembrane region" description="Helical" evidence="7">
    <location>
        <begin position="383"/>
        <end position="403"/>
    </location>
</feature>
<reference evidence="10 11" key="1">
    <citation type="submission" date="2019-02" db="EMBL/GenBank/DDBJ databases">
        <authorList>
            <person name="Fomenkov A."/>
            <person name="Dubinina G."/>
            <person name="Grabovich M."/>
            <person name="Vincze T."/>
            <person name="Roberts R.J."/>
        </authorList>
    </citation>
    <scope>NUCLEOTIDE SEQUENCE [LARGE SCALE GENOMIC DNA]</scope>
    <source>
        <strain evidence="10 11">P</strain>
    </source>
</reference>
<dbReference type="Pfam" id="PF02687">
    <property type="entry name" value="FtsX"/>
    <property type="match status" value="1"/>
</dbReference>
<dbReference type="InterPro" id="IPR025857">
    <property type="entry name" value="MacB_PCD"/>
</dbReference>